<protein>
    <submittedName>
        <fullName evidence="6">ABC-2 type transport system ATP-binding protein</fullName>
    </submittedName>
</protein>
<comment type="similarity">
    <text evidence="1">Belongs to the ABC transporter superfamily.</text>
</comment>
<dbReference type="InterPro" id="IPR017871">
    <property type="entry name" value="ABC_transporter-like_CS"/>
</dbReference>
<dbReference type="OrthoDB" id="9775135at2"/>
<keyword evidence="2" id="KW-0813">Transport</keyword>
<proteinExistence type="inferred from homology"/>
<evidence type="ECO:0000259" key="5">
    <source>
        <dbReference type="PROSITE" id="PS50893"/>
    </source>
</evidence>
<dbReference type="InterPro" id="IPR003439">
    <property type="entry name" value="ABC_transporter-like_ATP-bd"/>
</dbReference>
<dbReference type="Proteomes" id="UP000295518">
    <property type="component" value="Unassembled WGS sequence"/>
</dbReference>
<gene>
    <name evidence="6" type="ORF">EI74_0383</name>
</gene>
<evidence type="ECO:0000313" key="6">
    <source>
        <dbReference type="EMBL" id="TDO20547.1"/>
    </source>
</evidence>
<accession>A0A4R6IFW8</accession>
<dbReference type="GO" id="GO:0016887">
    <property type="term" value="F:ATP hydrolysis activity"/>
    <property type="evidence" value="ECO:0007669"/>
    <property type="project" value="InterPro"/>
</dbReference>
<evidence type="ECO:0000256" key="4">
    <source>
        <dbReference type="ARBA" id="ARBA00022840"/>
    </source>
</evidence>
<keyword evidence="3" id="KW-0547">Nucleotide-binding</keyword>
<dbReference type="GO" id="GO:0005524">
    <property type="term" value="F:ATP binding"/>
    <property type="evidence" value="ECO:0007669"/>
    <property type="project" value="UniProtKB-KW"/>
</dbReference>
<dbReference type="SUPFAM" id="SSF52540">
    <property type="entry name" value="P-loop containing nucleoside triphosphate hydrolases"/>
    <property type="match status" value="1"/>
</dbReference>
<evidence type="ECO:0000313" key="7">
    <source>
        <dbReference type="Proteomes" id="UP000295518"/>
    </source>
</evidence>
<dbReference type="PROSITE" id="PS00211">
    <property type="entry name" value="ABC_TRANSPORTER_1"/>
    <property type="match status" value="1"/>
</dbReference>
<sequence>MSENVSNYTLEISNLKYKHSKKDKFEIDIKTLNLKKGKFYGFIGPNGAGKTTLIRCIIGAYPSFQGLIKINSISNKIPTSRYNLGYVPEAEIFAEKQTVYQFLYYSALMSGIKTNEAKLKIEKNLVEFKMDQYKNRKAKSLSSGQKKRLLLIQALINEPDILVLDEPAANLDPSSRYEFFTYLKQIQKQGKTVFISSHILSELEQYIDEYILFKEGKIVSTGVLDGKSQKEGNSYTILINNDHIENMQQLLTKLGIAFENVDNEFKIETLDSSAVLSLQSEIISHKIEMLEFKKKERKLQDVYNIAMEVE</sequence>
<dbReference type="Pfam" id="PF00005">
    <property type="entry name" value="ABC_tran"/>
    <property type="match status" value="1"/>
</dbReference>
<dbReference type="EMBL" id="SNWN01000010">
    <property type="protein sequence ID" value="TDO20547.1"/>
    <property type="molecule type" value="Genomic_DNA"/>
</dbReference>
<dbReference type="CDD" id="cd03230">
    <property type="entry name" value="ABC_DR_subfamily_A"/>
    <property type="match status" value="1"/>
</dbReference>
<keyword evidence="7" id="KW-1185">Reference proteome</keyword>
<organism evidence="6 7">
    <name type="scientific">Mycoplasma testudineum</name>
    <dbReference type="NCBI Taxonomy" id="244584"/>
    <lineage>
        <taxon>Bacteria</taxon>
        <taxon>Bacillati</taxon>
        <taxon>Mycoplasmatota</taxon>
        <taxon>Mollicutes</taxon>
        <taxon>Mycoplasmataceae</taxon>
        <taxon>Mycoplasma</taxon>
    </lineage>
</organism>
<dbReference type="PROSITE" id="PS50893">
    <property type="entry name" value="ABC_TRANSPORTER_2"/>
    <property type="match status" value="1"/>
</dbReference>
<dbReference type="SMART" id="SM00382">
    <property type="entry name" value="AAA"/>
    <property type="match status" value="1"/>
</dbReference>
<name>A0A4R6IFW8_9MOLU</name>
<comment type="caution">
    <text evidence="6">The sequence shown here is derived from an EMBL/GenBank/DDBJ whole genome shotgun (WGS) entry which is preliminary data.</text>
</comment>
<dbReference type="InterPro" id="IPR003593">
    <property type="entry name" value="AAA+_ATPase"/>
</dbReference>
<dbReference type="InterPro" id="IPR027417">
    <property type="entry name" value="P-loop_NTPase"/>
</dbReference>
<dbReference type="PANTHER" id="PTHR43335">
    <property type="entry name" value="ABC TRANSPORTER, ATP-BINDING PROTEIN"/>
    <property type="match status" value="1"/>
</dbReference>
<evidence type="ECO:0000256" key="1">
    <source>
        <dbReference type="ARBA" id="ARBA00005417"/>
    </source>
</evidence>
<reference evidence="6 7" key="1">
    <citation type="submission" date="2019-03" db="EMBL/GenBank/DDBJ databases">
        <title>Genomic Encyclopedia of Archaeal and Bacterial Type Strains, Phase II (KMG-II): from individual species to whole genera.</title>
        <authorList>
            <person name="Goeker M."/>
        </authorList>
    </citation>
    <scope>NUCLEOTIDE SEQUENCE [LARGE SCALE GENOMIC DNA]</scope>
    <source>
        <strain evidence="6 7">ATCC 700618</strain>
    </source>
</reference>
<evidence type="ECO:0000256" key="3">
    <source>
        <dbReference type="ARBA" id="ARBA00022741"/>
    </source>
</evidence>
<keyword evidence="4 6" id="KW-0067">ATP-binding</keyword>
<evidence type="ECO:0000256" key="2">
    <source>
        <dbReference type="ARBA" id="ARBA00022448"/>
    </source>
</evidence>
<dbReference type="RefSeq" id="WP_094254548.1">
    <property type="nucleotide sequence ID" value="NZ_NNCE01000002.1"/>
</dbReference>
<dbReference type="AlphaFoldDB" id="A0A4R6IFW8"/>
<feature type="domain" description="ABC transporter" evidence="5">
    <location>
        <begin position="10"/>
        <end position="240"/>
    </location>
</feature>
<dbReference type="Gene3D" id="3.40.50.300">
    <property type="entry name" value="P-loop containing nucleotide triphosphate hydrolases"/>
    <property type="match status" value="1"/>
</dbReference>